<dbReference type="Proteomes" id="UP000294947">
    <property type="component" value="Unassembled WGS sequence"/>
</dbReference>
<keyword evidence="1" id="KW-0805">Transcription regulation</keyword>
<evidence type="ECO:0000256" key="3">
    <source>
        <dbReference type="ARBA" id="ARBA00023163"/>
    </source>
</evidence>
<dbReference type="InterPro" id="IPR036390">
    <property type="entry name" value="WH_DNA-bd_sf"/>
</dbReference>
<dbReference type="PANTHER" id="PTHR30154">
    <property type="entry name" value="LEUCINE-RESPONSIVE REGULATORY PROTEIN"/>
    <property type="match status" value="1"/>
</dbReference>
<proteinExistence type="predicted"/>
<evidence type="ECO:0000313" key="6">
    <source>
        <dbReference type="Proteomes" id="UP000294947"/>
    </source>
</evidence>
<evidence type="ECO:0000256" key="2">
    <source>
        <dbReference type="ARBA" id="ARBA00023125"/>
    </source>
</evidence>
<keyword evidence="6" id="KW-1185">Reference proteome</keyword>
<accession>A0A4R4Z454</accession>
<dbReference type="InterPro" id="IPR019888">
    <property type="entry name" value="Tscrpt_reg_AsnC-like"/>
</dbReference>
<dbReference type="InterPro" id="IPR011008">
    <property type="entry name" value="Dimeric_a/b-barrel"/>
</dbReference>
<comment type="caution">
    <text evidence="5">The sequence shown here is derived from an EMBL/GenBank/DDBJ whole genome shotgun (WGS) entry which is preliminary data.</text>
</comment>
<dbReference type="InterPro" id="IPR019885">
    <property type="entry name" value="Tscrpt_reg_HTH_AsnC-type_CS"/>
</dbReference>
<dbReference type="PROSITE" id="PS50956">
    <property type="entry name" value="HTH_ASNC_2"/>
    <property type="match status" value="1"/>
</dbReference>
<keyword evidence="2" id="KW-0238">DNA-binding</keyword>
<dbReference type="Gene3D" id="3.30.70.920">
    <property type="match status" value="1"/>
</dbReference>
<dbReference type="Pfam" id="PF01037">
    <property type="entry name" value="AsnC_trans_reg"/>
    <property type="match status" value="1"/>
</dbReference>
<dbReference type="PROSITE" id="PS00519">
    <property type="entry name" value="HTH_ASNC_1"/>
    <property type="match status" value="1"/>
</dbReference>
<dbReference type="Gene3D" id="1.10.10.10">
    <property type="entry name" value="Winged helix-like DNA-binding domain superfamily/Winged helix DNA-binding domain"/>
    <property type="match status" value="1"/>
</dbReference>
<dbReference type="GO" id="GO:0043565">
    <property type="term" value="F:sequence-specific DNA binding"/>
    <property type="evidence" value="ECO:0007669"/>
    <property type="project" value="InterPro"/>
</dbReference>
<dbReference type="AlphaFoldDB" id="A0A4R4Z454"/>
<dbReference type="PANTHER" id="PTHR30154:SF53">
    <property type="entry name" value="HTH-TYPE TRANSCRIPTIONAL REGULATOR LRPC"/>
    <property type="match status" value="1"/>
</dbReference>
<evidence type="ECO:0000259" key="4">
    <source>
        <dbReference type="PROSITE" id="PS50956"/>
    </source>
</evidence>
<dbReference type="OrthoDB" id="9809462at2"/>
<dbReference type="PRINTS" id="PR00033">
    <property type="entry name" value="HTHASNC"/>
</dbReference>
<dbReference type="Pfam" id="PF13404">
    <property type="entry name" value="HTH_AsnC-type"/>
    <property type="match status" value="1"/>
</dbReference>
<dbReference type="SUPFAM" id="SSF54909">
    <property type="entry name" value="Dimeric alpha+beta barrel"/>
    <property type="match status" value="1"/>
</dbReference>
<dbReference type="SUPFAM" id="SSF46785">
    <property type="entry name" value="Winged helix' DNA-binding domain"/>
    <property type="match status" value="1"/>
</dbReference>
<reference evidence="5 6" key="1">
    <citation type="submission" date="2019-03" db="EMBL/GenBank/DDBJ databases">
        <title>Draft genome sequences of novel Actinobacteria.</title>
        <authorList>
            <person name="Sahin N."/>
            <person name="Ay H."/>
            <person name="Saygin H."/>
        </authorList>
    </citation>
    <scope>NUCLEOTIDE SEQUENCE [LARGE SCALE GENOMIC DNA]</scope>
    <source>
        <strain evidence="5 6">7K502</strain>
    </source>
</reference>
<organism evidence="5 6">
    <name type="scientific">Saccharopolyspora elongata</name>
    <dbReference type="NCBI Taxonomy" id="2530387"/>
    <lineage>
        <taxon>Bacteria</taxon>
        <taxon>Bacillati</taxon>
        <taxon>Actinomycetota</taxon>
        <taxon>Actinomycetes</taxon>
        <taxon>Pseudonocardiales</taxon>
        <taxon>Pseudonocardiaceae</taxon>
        <taxon>Saccharopolyspora</taxon>
    </lineage>
</organism>
<evidence type="ECO:0000313" key="5">
    <source>
        <dbReference type="EMBL" id="TDD52783.1"/>
    </source>
</evidence>
<sequence length="181" mass="19276">MSVTLTAYDHKLESVHGIGIKGSQGVKVAEEPDAVDHALLAELQEDGRMTHAELGRRVGLSAPAVAERLRRLERLGVITGYAVRLNPAKLGFHVVAFIRLAAFGTEPAEGSIDRLTEIPEVLESHHVVGDDCWIFKVAVPDVGRLEEILGSMTALGRTTTSIVLSSPVTGNKLPISGEPAG</sequence>
<dbReference type="InterPro" id="IPR011991">
    <property type="entry name" value="ArsR-like_HTH"/>
</dbReference>
<dbReference type="SMART" id="SM00344">
    <property type="entry name" value="HTH_ASNC"/>
    <property type="match status" value="1"/>
</dbReference>
<dbReference type="GO" id="GO:0005829">
    <property type="term" value="C:cytosol"/>
    <property type="evidence" value="ECO:0007669"/>
    <property type="project" value="TreeGrafter"/>
</dbReference>
<dbReference type="EMBL" id="SMKW01000011">
    <property type="protein sequence ID" value="TDD52783.1"/>
    <property type="molecule type" value="Genomic_DNA"/>
</dbReference>
<keyword evidence="3" id="KW-0804">Transcription</keyword>
<name>A0A4R4Z454_9PSEU</name>
<gene>
    <name evidence="5" type="ORF">E1288_11285</name>
</gene>
<dbReference type="InterPro" id="IPR036388">
    <property type="entry name" value="WH-like_DNA-bd_sf"/>
</dbReference>
<dbReference type="InterPro" id="IPR019887">
    <property type="entry name" value="Tscrpt_reg_AsnC/Lrp_C"/>
</dbReference>
<dbReference type="FunFam" id="1.10.10.10:FF:000186">
    <property type="entry name" value="AsnC family transcriptional regulator"/>
    <property type="match status" value="1"/>
</dbReference>
<dbReference type="InterPro" id="IPR000485">
    <property type="entry name" value="AsnC-type_HTH_dom"/>
</dbReference>
<evidence type="ECO:0000256" key="1">
    <source>
        <dbReference type="ARBA" id="ARBA00023015"/>
    </source>
</evidence>
<protein>
    <submittedName>
        <fullName evidence="5">Lrp/AsnC family transcriptional regulator</fullName>
    </submittedName>
</protein>
<dbReference type="CDD" id="cd00090">
    <property type="entry name" value="HTH_ARSR"/>
    <property type="match status" value="1"/>
</dbReference>
<feature type="domain" description="HTH asnC-type" evidence="4">
    <location>
        <begin position="32"/>
        <end position="93"/>
    </location>
</feature>
<dbReference type="GO" id="GO:0043200">
    <property type="term" value="P:response to amino acid"/>
    <property type="evidence" value="ECO:0007669"/>
    <property type="project" value="TreeGrafter"/>
</dbReference>